<comment type="subcellular location">
    <subcellularLocation>
        <location evidence="1">Membrane</location>
        <topology evidence="1">Multi-pass membrane protein</topology>
    </subcellularLocation>
</comment>
<name>A0A8H4Z5Y1_9HYPO</name>
<sequence length="1196" mass="131792">MNSDVETAVESSHERGSKEEFDAESKANATSSDPNVVDWQENDPENPLNWPAFKAVAHIVIISFMTLTVNLAATMFAPAAADLAEDFGITNATVVTLTVSIYLLGFTFGPLLIAPLSELHGRYWIYNVCNLVIFGMTIGCAKAPNLGGFMTCRFIAGIAGSAPLTIGGGTIADVTYPNNRAKAMAGWALGPLLGPVLGPIAGGFISANLGWRWTFWILTILSGVNTIICVLFMRETYAPTILAQRAARLRKETGNEKLQPAGARSISTSALILQTITKAITMLFTSTVLFVLSLFNAFAFGLLYLLFTTFPQVFEGQYGFSTGVSGLSYIGIGIGMFIGLFTFGITDKIMNGKNAAPKPETRMVMTMVATPLLAVGLFWYGWSAKEKVHWIVPIIGTSFVGFGILAIMLPSQLYVVDLFGAEGAASALAGLAVFRSLFAAFLPLAGPPIVPYSHWAHDEQFSPRFFLHSFTGRAVMDKTPRRRAHGQRSRTGCLPCRIQKIKCDETQPCCQQCCKRNRACNISSSRFRVYSRASDPGPGTTQKPSKPPEPDLIDNSCHDVDDDSFNTHGRSWHLLIREDTVALGLDVNAETPSDPSPMSTAVYDASCILAQLASPSTVHLHEAQPHRATVATTPERSGTLSSLTSNSMAVQPEEPGRGYNIPEASDFIVSPSTVETYDSLLHLPAMIAIHALTPSQDRTNTSGVSSTNMMDQKSKIIPTDPELSFFLWQFADTMGNWMDLFDMDQHYHRVIPILAWSSPLLLYSACAVAAKQLTLVEPTPQELKPRSHMQSWQAGSHEDFAWHSTKYYDRAISLLLRYVSNLSSGDSGEVASEQQNDNDHDPKPCRNEIIIAATILSVYEFLTASDQTWSEHLDGIRSFIRLSDELGFNFQPTSASPILDPLPPSLLRAACWNFARQDFLAALINGHKTRLDTENPVIWRRMGLSVSEDGRPMAHVHSSSPEDACSQALRPDIISNTLVWLLSKLANYVALATDSRQQANSTRVLEATWLSLNEDFGTWHQGLPSSFRPSYRVRYTSRHGAEGCQRCRHQPESLISYETWYSSSMCASSMQSYHMSQILLLIHKPESLAVPVSRPSDSGSPTDALAKFNLMNRVLQYHATEICAIALSRPKEAARIHMLQPVYLAGRCLHNKADRAIVLMLLESIETELGWSSQYRVKDLLREWGMDRNEIMDCCD</sequence>
<dbReference type="EMBL" id="JABEVY010000251">
    <property type="protein sequence ID" value="KAF5240317.1"/>
    <property type="molecule type" value="Genomic_DNA"/>
</dbReference>
<dbReference type="InterPro" id="IPR001138">
    <property type="entry name" value="Zn2Cys6_DnaBD"/>
</dbReference>
<evidence type="ECO:0000256" key="8">
    <source>
        <dbReference type="SAM" id="MobiDB-lite"/>
    </source>
</evidence>
<gene>
    <name evidence="12" type="ORF">FANTH_9577</name>
</gene>
<feature type="compositionally biased region" description="Basic and acidic residues" evidence="8">
    <location>
        <begin position="11"/>
        <end position="25"/>
    </location>
</feature>
<dbReference type="InterPro" id="IPR036259">
    <property type="entry name" value="MFS_trans_sf"/>
</dbReference>
<feature type="domain" description="Zn(2)-C6 fungal-type" evidence="10">
    <location>
        <begin position="492"/>
        <end position="522"/>
    </location>
</feature>
<dbReference type="FunFam" id="1.20.1250.20:FF:000011">
    <property type="entry name" value="MFS multidrug transporter, putative"/>
    <property type="match status" value="1"/>
</dbReference>
<feature type="region of interest" description="Disordered" evidence="8">
    <location>
        <begin position="1"/>
        <end position="41"/>
    </location>
</feature>
<evidence type="ECO:0000313" key="13">
    <source>
        <dbReference type="Proteomes" id="UP000573603"/>
    </source>
</evidence>
<evidence type="ECO:0000259" key="11">
    <source>
        <dbReference type="PROSITE" id="PS50850"/>
    </source>
</evidence>
<organism evidence="12 13">
    <name type="scientific">Fusarium anthophilum</name>
    <dbReference type="NCBI Taxonomy" id="48485"/>
    <lineage>
        <taxon>Eukaryota</taxon>
        <taxon>Fungi</taxon>
        <taxon>Dikarya</taxon>
        <taxon>Ascomycota</taxon>
        <taxon>Pezizomycotina</taxon>
        <taxon>Sordariomycetes</taxon>
        <taxon>Hypocreomycetidae</taxon>
        <taxon>Hypocreales</taxon>
        <taxon>Nectriaceae</taxon>
        <taxon>Fusarium</taxon>
        <taxon>Fusarium fujikuroi species complex</taxon>
    </lineage>
</organism>
<feature type="region of interest" description="Disordered" evidence="8">
    <location>
        <begin position="531"/>
        <end position="560"/>
    </location>
</feature>
<dbReference type="GO" id="GO:0008270">
    <property type="term" value="F:zinc ion binding"/>
    <property type="evidence" value="ECO:0007669"/>
    <property type="project" value="InterPro"/>
</dbReference>
<dbReference type="AlphaFoldDB" id="A0A8H4Z5Y1"/>
<keyword evidence="13" id="KW-1185">Reference proteome</keyword>
<feature type="transmembrane region" description="Helical" evidence="9">
    <location>
        <begin position="55"/>
        <end position="77"/>
    </location>
</feature>
<feature type="transmembrane region" description="Helical" evidence="9">
    <location>
        <begin position="326"/>
        <end position="343"/>
    </location>
</feature>
<dbReference type="InterPro" id="IPR020846">
    <property type="entry name" value="MFS_dom"/>
</dbReference>
<feature type="transmembrane region" description="Helical" evidence="9">
    <location>
        <begin position="187"/>
        <end position="207"/>
    </location>
</feature>
<evidence type="ECO:0000256" key="5">
    <source>
        <dbReference type="ARBA" id="ARBA00023136"/>
    </source>
</evidence>
<comment type="similarity">
    <text evidence="2">Belongs to the major facilitator superfamily.</text>
</comment>
<dbReference type="PANTHER" id="PTHR23502">
    <property type="entry name" value="MAJOR FACILITATOR SUPERFAMILY"/>
    <property type="match status" value="1"/>
</dbReference>
<feature type="compositionally biased region" description="Polar residues" evidence="8">
    <location>
        <begin position="630"/>
        <end position="649"/>
    </location>
</feature>
<feature type="transmembrane region" description="Helical" evidence="9">
    <location>
        <begin position="388"/>
        <end position="409"/>
    </location>
</feature>
<feature type="transmembrane region" description="Helical" evidence="9">
    <location>
        <begin position="364"/>
        <end position="382"/>
    </location>
</feature>
<keyword evidence="6" id="KW-0325">Glycoprotein</keyword>
<evidence type="ECO:0000256" key="9">
    <source>
        <dbReference type="SAM" id="Phobius"/>
    </source>
</evidence>
<dbReference type="Pfam" id="PF11951">
    <property type="entry name" value="Fungal_trans_2"/>
    <property type="match status" value="1"/>
</dbReference>
<dbReference type="GO" id="GO:0016020">
    <property type="term" value="C:membrane"/>
    <property type="evidence" value="ECO:0007669"/>
    <property type="project" value="UniProtKB-SubCell"/>
</dbReference>
<keyword evidence="4 9" id="KW-1133">Transmembrane helix</keyword>
<keyword evidence="5 9" id="KW-0472">Membrane</keyword>
<feature type="transmembrane region" description="Helical" evidence="9">
    <location>
        <begin position="283"/>
        <end position="306"/>
    </location>
</feature>
<proteinExistence type="inferred from homology"/>
<feature type="transmembrane region" description="Helical" evidence="9">
    <location>
        <begin position="421"/>
        <end position="444"/>
    </location>
</feature>
<keyword evidence="7" id="KW-0539">Nucleus</keyword>
<feature type="transmembrane region" description="Helical" evidence="9">
    <location>
        <begin position="123"/>
        <end position="141"/>
    </location>
</feature>
<dbReference type="SUPFAM" id="SSF103473">
    <property type="entry name" value="MFS general substrate transporter"/>
    <property type="match status" value="1"/>
</dbReference>
<feature type="transmembrane region" description="Helical" evidence="9">
    <location>
        <begin position="213"/>
        <end position="233"/>
    </location>
</feature>
<feature type="region of interest" description="Disordered" evidence="8">
    <location>
        <begin position="625"/>
        <end position="657"/>
    </location>
</feature>
<dbReference type="PANTHER" id="PTHR23502:SF68">
    <property type="entry name" value="MULTIDRUG TRANSPORTER, PUTATIVE (AFU_ORTHOLOGUE AFUA_3G01120)-RELATED"/>
    <property type="match status" value="1"/>
</dbReference>
<dbReference type="Proteomes" id="UP000573603">
    <property type="component" value="Unassembled WGS sequence"/>
</dbReference>
<keyword evidence="3 9" id="KW-0812">Transmembrane</keyword>
<evidence type="ECO:0008006" key="14">
    <source>
        <dbReference type="Google" id="ProtNLM"/>
    </source>
</evidence>
<evidence type="ECO:0000256" key="1">
    <source>
        <dbReference type="ARBA" id="ARBA00004141"/>
    </source>
</evidence>
<dbReference type="Gene3D" id="1.20.1250.20">
    <property type="entry name" value="MFS general substrate transporter like domains"/>
    <property type="match status" value="1"/>
</dbReference>
<evidence type="ECO:0000313" key="12">
    <source>
        <dbReference type="EMBL" id="KAF5240317.1"/>
    </source>
</evidence>
<dbReference type="GO" id="GO:0000981">
    <property type="term" value="F:DNA-binding transcription factor activity, RNA polymerase II-specific"/>
    <property type="evidence" value="ECO:0007669"/>
    <property type="project" value="InterPro"/>
</dbReference>
<protein>
    <recommendedName>
        <fullName evidence="14">Major facilitator superfamily (MFS) profile domain-containing protein</fullName>
    </recommendedName>
</protein>
<dbReference type="CDD" id="cd17323">
    <property type="entry name" value="MFS_Tpo1_MDR_like"/>
    <property type="match status" value="1"/>
</dbReference>
<dbReference type="PROSITE" id="PS50048">
    <property type="entry name" value="ZN2_CY6_FUNGAL_2"/>
    <property type="match status" value="1"/>
</dbReference>
<feature type="transmembrane region" description="Helical" evidence="9">
    <location>
        <begin position="89"/>
        <end position="111"/>
    </location>
</feature>
<dbReference type="Pfam" id="PF07690">
    <property type="entry name" value="MFS_1"/>
    <property type="match status" value="1"/>
</dbReference>
<evidence type="ECO:0000256" key="7">
    <source>
        <dbReference type="ARBA" id="ARBA00023242"/>
    </source>
</evidence>
<dbReference type="InterPro" id="IPR036864">
    <property type="entry name" value="Zn2-C6_fun-type_DNA-bd_sf"/>
</dbReference>
<comment type="caution">
    <text evidence="12">The sequence shown here is derived from an EMBL/GenBank/DDBJ whole genome shotgun (WGS) entry which is preliminary data.</text>
</comment>
<dbReference type="SMART" id="SM00066">
    <property type="entry name" value="GAL4"/>
    <property type="match status" value="1"/>
</dbReference>
<evidence type="ECO:0000259" key="10">
    <source>
        <dbReference type="PROSITE" id="PS50048"/>
    </source>
</evidence>
<dbReference type="PROSITE" id="PS00463">
    <property type="entry name" value="ZN2_CY6_FUNGAL_1"/>
    <property type="match status" value="1"/>
</dbReference>
<dbReference type="InterPro" id="IPR021858">
    <property type="entry name" value="Fun_TF"/>
</dbReference>
<dbReference type="CDD" id="cd00067">
    <property type="entry name" value="GAL4"/>
    <property type="match status" value="1"/>
</dbReference>
<dbReference type="Gene3D" id="4.10.240.10">
    <property type="entry name" value="Zn(2)-C6 fungal-type DNA-binding domain"/>
    <property type="match status" value="1"/>
</dbReference>
<evidence type="ECO:0000256" key="2">
    <source>
        <dbReference type="ARBA" id="ARBA00008335"/>
    </source>
</evidence>
<dbReference type="InterPro" id="IPR011701">
    <property type="entry name" value="MFS"/>
</dbReference>
<evidence type="ECO:0000256" key="3">
    <source>
        <dbReference type="ARBA" id="ARBA00022692"/>
    </source>
</evidence>
<dbReference type="SUPFAM" id="SSF57701">
    <property type="entry name" value="Zn2/Cys6 DNA-binding domain"/>
    <property type="match status" value="1"/>
</dbReference>
<accession>A0A8H4Z5Y1</accession>
<evidence type="ECO:0000256" key="6">
    <source>
        <dbReference type="ARBA" id="ARBA00023180"/>
    </source>
</evidence>
<feature type="domain" description="Major facilitator superfamily (MFS) profile" evidence="11">
    <location>
        <begin position="58"/>
        <end position="483"/>
    </location>
</feature>
<reference evidence="12 13" key="1">
    <citation type="journal article" date="2020" name="BMC Genomics">
        <title>Correction to: Identification and distribution of gene clusters required for synthesis of sphingolipid metabolism inhibitors in diverse species of the filamentous fungus Fusarium.</title>
        <authorList>
            <person name="Kim H.S."/>
            <person name="Lohmar J.M."/>
            <person name="Busman M."/>
            <person name="Brown D.W."/>
            <person name="Naumann T.A."/>
            <person name="Divon H.H."/>
            <person name="Lysoe E."/>
            <person name="Uhlig S."/>
            <person name="Proctor R.H."/>
        </authorList>
    </citation>
    <scope>NUCLEOTIDE SEQUENCE [LARGE SCALE GENOMIC DNA]</scope>
    <source>
        <strain evidence="12 13">NRRL 25214</strain>
    </source>
</reference>
<dbReference type="PROSITE" id="PS50850">
    <property type="entry name" value="MFS"/>
    <property type="match status" value="1"/>
</dbReference>
<dbReference type="GO" id="GO:0022857">
    <property type="term" value="F:transmembrane transporter activity"/>
    <property type="evidence" value="ECO:0007669"/>
    <property type="project" value="InterPro"/>
</dbReference>
<evidence type="ECO:0000256" key="4">
    <source>
        <dbReference type="ARBA" id="ARBA00022989"/>
    </source>
</evidence>